<reference evidence="1 2" key="1">
    <citation type="submission" date="2019-01" db="EMBL/GenBank/DDBJ databases">
        <title>Pseudolysobacter antarctica gen. nov., sp. nov., isolated from Fildes Peninsula, Antarctica.</title>
        <authorList>
            <person name="Wei Z."/>
            <person name="Peng F."/>
        </authorList>
    </citation>
    <scope>NUCLEOTIDE SEQUENCE [LARGE SCALE GENOMIC DNA]</scope>
    <source>
        <strain evidence="1 2">AQ6-296</strain>
    </source>
</reference>
<dbReference type="EMBL" id="CP035704">
    <property type="protein sequence ID" value="QBB71365.1"/>
    <property type="molecule type" value="Genomic_DNA"/>
</dbReference>
<sequence>MLTTLLASIAALATTADLPPLTVTPCEFGEVYQFSIARCTLAYTNTTDKPIKVLSASALRSADIIRPAATTIAAKSTAYFEVEVHVENDLGRAEHWFNVTTDNTASAKRTNVARGFVQSVLDKPAAKIDFDVTSARASVAPTKSIVFESHEVADFRLTSIMQKPDFLDVTIADTGKSISVTLKQNAPLGIIDEFVKFSTNSKLQPGISVEVKADVHGDVVPAQNPFGLGLMFKGNNNESLIRLTSQSEKDFSVDKIEFDRVVAKAEVVDCKPKTNGCKLLRLHILDDQPTGSIAGRVVLHIPELKQNLPINLQGMLFNQNTEIRNLDKKTTESSNAATSASNAPVENKPIDLKRALHLATKPASVAAPEGNGPLLKWAVAHEDAVYGYIIYRSETEKGHYLRVNKDTILAINDEDNGSSYQWRDASAISGHVYWYYIGLIDSNGLKKDLSSPQKILAK</sequence>
<dbReference type="Proteomes" id="UP000291562">
    <property type="component" value="Chromosome"/>
</dbReference>
<dbReference type="KEGG" id="xbc:ELE36_13940"/>
<organism evidence="1 2">
    <name type="scientific">Pseudolysobacter antarcticus</name>
    <dbReference type="NCBI Taxonomy" id="2511995"/>
    <lineage>
        <taxon>Bacteria</taxon>
        <taxon>Pseudomonadati</taxon>
        <taxon>Pseudomonadota</taxon>
        <taxon>Gammaproteobacteria</taxon>
        <taxon>Lysobacterales</taxon>
        <taxon>Rhodanobacteraceae</taxon>
        <taxon>Pseudolysobacter</taxon>
    </lineage>
</organism>
<evidence type="ECO:0000313" key="2">
    <source>
        <dbReference type="Proteomes" id="UP000291562"/>
    </source>
</evidence>
<proteinExistence type="predicted"/>
<dbReference type="AlphaFoldDB" id="A0A411HLG9"/>
<dbReference type="RefSeq" id="WP_129834296.1">
    <property type="nucleotide sequence ID" value="NZ_CP035704.1"/>
</dbReference>
<gene>
    <name evidence="1" type="ORF">ELE36_13940</name>
</gene>
<evidence type="ECO:0000313" key="1">
    <source>
        <dbReference type="EMBL" id="QBB71365.1"/>
    </source>
</evidence>
<dbReference type="InterPro" id="IPR013783">
    <property type="entry name" value="Ig-like_fold"/>
</dbReference>
<dbReference type="Gene3D" id="2.60.40.10">
    <property type="entry name" value="Immunoglobulins"/>
    <property type="match status" value="1"/>
</dbReference>
<name>A0A411HLG9_9GAMM</name>
<keyword evidence="2" id="KW-1185">Reference proteome</keyword>
<protein>
    <submittedName>
        <fullName evidence="1">Uncharacterized protein</fullName>
    </submittedName>
</protein>
<dbReference type="OrthoDB" id="5949040at2"/>
<accession>A0A411HLG9</accession>